<keyword evidence="1" id="KW-1133">Transmembrane helix</keyword>
<dbReference type="Proteomes" id="UP000178082">
    <property type="component" value="Unassembled WGS sequence"/>
</dbReference>
<dbReference type="AlphaFoldDB" id="A0A1F7SJI7"/>
<gene>
    <name evidence="2" type="ORF">A3G31_07730</name>
</gene>
<keyword evidence="1" id="KW-0472">Membrane</keyword>
<dbReference type="EMBL" id="MGDI01000025">
    <property type="protein sequence ID" value="OGL53384.1"/>
    <property type="molecule type" value="Genomic_DNA"/>
</dbReference>
<feature type="transmembrane region" description="Helical" evidence="1">
    <location>
        <begin position="220"/>
        <end position="242"/>
    </location>
</feature>
<sequence length="436" mass="50510">MNKVLKISLLFFLLLFIYNINLRETSSGDTIPNRYLPVSIIKEFNLDLNEFPFLYNSEANEEYLFIQPVKGKYLSSYPILPAILAVPIYFFPLSFGMPINSRTVDALSKFSATIFAALSVLFLYLSLNELTDEKKSLAISLIYAFATSTWSVSSQGIWLHGPTQMFFCLTILFLIRASKNQKYVIYSAIPLSLAVTCRPTHVLVAFIFATYVFQKYRNQLLRFLIICLSIALFLLYYNYFYFENFSGGLAALQKAGVKTHEMSGTWTINFLPGLIGLLISPNRGILTYSPVLIFCFWGVYNSWKKRKDTVFKYFSIATFSVIFLYSFTQAWWGGYAYGYRLLLDILPFLCLFLVFVWDEVFYKNYLKIIFLILIIFSVFVQVVGAFYYPSSWNGHPVSVDLAPERVWDFKDTQILRCVKEGPHIPWAFERFSRRGF</sequence>
<protein>
    <recommendedName>
        <fullName evidence="4">Glycosyltransferase RgtA/B/C/D-like domain-containing protein</fullName>
    </recommendedName>
</protein>
<name>A0A1F7SJI7_9BACT</name>
<feature type="transmembrane region" description="Helical" evidence="1">
    <location>
        <begin position="77"/>
        <end position="95"/>
    </location>
</feature>
<dbReference type="STRING" id="1817883.A3G31_07730"/>
<evidence type="ECO:0000313" key="2">
    <source>
        <dbReference type="EMBL" id="OGL53384.1"/>
    </source>
</evidence>
<comment type="caution">
    <text evidence="2">The sequence shown here is derived from an EMBL/GenBank/DDBJ whole genome shotgun (WGS) entry which is preliminary data.</text>
</comment>
<evidence type="ECO:0000256" key="1">
    <source>
        <dbReference type="SAM" id="Phobius"/>
    </source>
</evidence>
<accession>A0A1F7SJI7</accession>
<feature type="transmembrane region" description="Helical" evidence="1">
    <location>
        <begin position="337"/>
        <end position="356"/>
    </location>
</feature>
<feature type="transmembrane region" description="Helical" evidence="1">
    <location>
        <begin position="183"/>
        <end position="208"/>
    </location>
</feature>
<organism evidence="2 3">
    <name type="scientific">Candidatus Schekmanbacteria bacterium RIFCSPLOWO2_12_FULL_38_15</name>
    <dbReference type="NCBI Taxonomy" id="1817883"/>
    <lineage>
        <taxon>Bacteria</taxon>
        <taxon>Candidatus Schekmaniibacteriota</taxon>
    </lineage>
</organism>
<feature type="transmembrane region" description="Helical" evidence="1">
    <location>
        <begin position="368"/>
        <end position="388"/>
    </location>
</feature>
<evidence type="ECO:0000313" key="3">
    <source>
        <dbReference type="Proteomes" id="UP000178082"/>
    </source>
</evidence>
<evidence type="ECO:0008006" key="4">
    <source>
        <dbReference type="Google" id="ProtNLM"/>
    </source>
</evidence>
<feature type="transmembrane region" description="Helical" evidence="1">
    <location>
        <begin position="310"/>
        <end position="331"/>
    </location>
</feature>
<feature type="transmembrane region" description="Helical" evidence="1">
    <location>
        <begin position="107"/>
        <end position="127"/>
    </location>
</feature>
<feature type="transmembrane region" description="Helical" evidence="1">
    <location>
        <begin position="285"/>
        <end position="303"/>
    </location>
</feature>
<keyword evidence="1" id="KW-0812">Transmembrane</keyword>
<reference evidence="2 3" key="1">
    <citation type="journal article" date="2016" name="Nat. Commun.">
        <title>Thousands of microbial genomes shed light on interconnected biogeochemical processes in an aquifer system.</title>
        <authorList>
            <person name="Anantharaman K."/>
            <person name="Brown C.T."/>
            <person name="Hug L.A."/>
            <person name="Sharon I."/>
            <person name="Castelle C.J."/>
            <person name="Probst A.J."/>
            <person name="Thomas B.C."/>
            <person name="Singh A."/>
            <person name="Wilkins M.J."/>
            <person name="Karaoz U."/>
            <person name="Brodie E.L."/>
            <person name="Williams K.H."/>
            <person name="Hubbard S.S."/>
            <person name="Banfield J.F."/>
        </authorList>
    </citation>
    <scope>NUCLEOTIDE SEQUENCE [LARGE SCALE GENOMIC DNA]</scope>
</reference>
<proteinExistence type="predicted"/>